<dbReference type="AlphaFoldDB" id="A0A1M4TZK7"/>
<accession>A0A1M4TZK7</accession>
<sequence>MLETVAHIDSHGLPLNRYVVWIDVPDDVWGARRVLKEEDLPGGWDAIPHGMASTQVGSDWYNANQEALLELPSAIVPEESIVLINAKHKDAKRLKATTGRRIDYNMVLRTLTET</sequence>
<gene>
    <name evidence="2" type="ORF">SAMN02745204_00565</name>
</gene>
<dbReference type="STRING" id="213588.SAMN02745204_00565"/>
<dbReference type="InterPro" id="IPR014914">
    <property type="entry name" value="RES_dom"/>
</dbReference>
<protein>
    <recommendedName>
        <fullName evidence="1">RES domain-containing protein</fullName>
    </recommendedName>
</protein>
<feature type="domain" description="RES" evidence="1">
    <location>
        <begin position="1"/>
        <end position="97"/>
    </location>
</feature>
<reference evidence="3" key="1">
    <citation type="submission" date="2016-11" db="EMBL/GenBank/DDBJ databases">
        <authorList>
            <person name="Varghese N."/>
            <person name="Submissions S."/>
        </authorList>
    </citation>
    <scope>NUCLEOTIDE SEQUENCE [LARGE SCALE GENOMIC DNA]</scope>
    <source>
        <strain evidence="3">DSM 14834</strain>
    </source>
</reference>
<organism evidence="2 3">
    <name type="scientific">Thermomonas hydrothermalis</name>
    <dbReference type="NCBI Taxonomy" id="213588"/>
    <lineage>
        <taxon>Bacteria</taxon>
        <taxon>Pseudomonadati</taxon>
        <taxon>Pseudomonadota</taxon>
        <taxon>Gammaproteobacteria</taxon>
        <taxon>Lysobacterales</taxon>
        <taxon>Lysobacteraceae</taxon>
        <taxon>Thermomonas</taxon>
    </lineage>
</organism>
<keyword evidence="3" id="KW-1185">Reference proteome</keyword>
<dbReference type="Proteomes" id="UP000242857">
    <property type="component" value="Unassembled WGS sequence"/>
</dbReference>
<name>A0A1M4TZK7_9GAMM</name>
<dbReference type="Pfam" id="PF08808">
    <property type="entry name" value="RES"/>
    <property type="match status" value="1"/>
</dbReference>
<dbReference type="EMBL" id="FQUK01000006">
    <property type="protein sequence ID" value="SHE49915.1"/>
    <property type="molecule type" value="Genomic_DNA"/>
</dbReference>
<evidence type="ECO:0000313" key="3">
    <source>
        <dbReference type="Proteomes" id="UP000242857"/>
    </source>
</evidence>
<evidence type="ECO:0000259" key="1">
    <source>
        <dbReference type="Pfam" id="PF08808"/>
    </source>
</evidence>
<proteinExistence type="predicted"/>
<evidence type="ECO:0000313" key="2">
    <source>
        <dbReference type="EMBL" id="SHE49915.1"/>
    </source>
</evidence>